<dbReference type="PANTHER" id="PTHR46086:SF3">
    <property type="entry name" value="TRIACYLGLYCEROL LIPASE OBL1"/>
    <property type="match status" value="1"/>
</dbReference>
<dbReference type="GO" id="GO:0006629">
    <property type="term" value="P:lipid metabolic process"/>
    <property type="evidence" value="ECO:0007669"/>
    <property type="project" value="InterPro"/>
</dbReference>
<dbReference type="PANTHER" id="PTHR46086">
    <property type="entry name" value="ALPHA/BETA-HYDROLASES SUPERFAMILY PROTEIN"/>
    <property type="match status" value="1"/>
</dbReference>
<dbReference type="GO" id="GO:0004806">
    <property type="term" value="F:triacylglycerol lipase activity"/>
    <property type="evidence" value="ECO:0007669"/>
    <property type="project" value="InterPro"/>
</dbReference>
<reference evidence="2 3" key="1">
    <citation type="journal article" date="2024" name="Nat. Commun.">
        <title>Phylogenomics reveals the evolutionary origins of lichenization in chlorophyte algae.</title>
        <authorList>
            <person name="Puginier C."/>
            <person name="Libourel C."/>
            <person name="Otte J."/>
            <person name="Skaloud P."/>
            <person name="Haon M."/>
            <person name="Grisel S."/>
            <person name="Petersen M."/>
            <person name="Berrin J.G."/>
            <person name="Delaux P.M."/>
            <person name="Dal Grande F."/>
            <person name="Keller J."/>
        </authorList>
    </citation>
    <scope>NUCLEOTIDE SEQUENCE [LARGE SCALE GENOMIC DNA]</scope>
    <source>
        <strain evidence="2 3">SAG 245.80</strain>
    </source>
</reference>
<dbReference type="SUPFAM" id="SSF53474">
    <property type="entry name" value="alpha/beta-Hydrolases"/>
    <property type="match status" value="1"/>
</dbReference>
<gene>
    <name evidence="2" type="ORF">WJX81_003571</name>
</gene>
<protein>
    <recommendedName>
        <fullName evidence="1">Fungal lipase-type domain-containing protein</fullName>
    </recommendedName>
</protein>
<proteinExistence type="predicted"/>
<accession>A0AAW1QV20</accession>
<dbReference type="AlphaFoldDB" id="A0AAW1QV20"/>
<keyword evidence="3" id="KW-1185">Reference proteome</keyword>
<evidence type="ECO:0000313" key="2">
    <source>
        <dbReference type="EMBL" id="KAK9825140.1"/>
    </source>
</evidence>
<sequence length="401" mass="44357">MRESFLIGYTTVVDNVLATALQVIRADELFYWVTPRLERAVAYITGAWHTLPDGRRVPLSLVNDTAPTLTPPPQYAPRDFPFGDGRGFNLSASHLLALSMRLIYEREEVVQDVAERHWGLRCAGYFVTGGGDHLLYSDPENTAEFNPRTGSAVLCSEQAFIVVFRGTEPTNLINFRSSGRISMSERPGLGRVHDGFFGALFHGDPEAGCLFDRLTETLEAADCGAGRAIYLTGHSLGGALAVVFAAALRQAHPQMGERIGGVVTFGAPRVGDAAFAQRFDDAFGGRAFRVTHGADIIPHVPPRWLEYEHCGRERYITSFGRILADPEAIRRWHAYEAWGFIPFALAKLVLGLVDPYESKLRALYRLVCLLLLPGLSDHFPADYEFKLRRTLAKGTKVEGES</sequence>
<dbReference type="InterPro" id="IPR002921">
    <property type="entry name" value="Fungal_lipase-type"/>
</dbReference>
<dbReference type="InterPro" id="IPR029058">
    <property type="entry name" value="AB_hydrolase_fold"/>
</dbReference>
<dbReference type="Gene3D" id="3.40.50.1820">
    <property type="entry name" value="alpha/beta hydrolase"/>
    <property type="match status" value="1"/>
</dbReference>
<feature type="domain" description="Fungal lipase-type" evidence="1">
    <location>
        <begin position="162"/>
        <end position="302"/>
    </location>
</feature>
<evidence type="ECO:0000259" key="1">
    <source>
        <dbReference type="Pfam" id="PF01764"/>
    </source>
</evidence>
<dbReference type="Proteomes" id="UP001445335">
    <property type="component" value="Unassembled WGS sequence"/>
</dbReference>
<organism evidence="2 3">
    <name type="scientific">Elliptochloris bilobata</name>
    <dbReference type="NCBI Taxonomy" id="381761"/>
    <lineage>
        <taxon>Eukaryota</taxon>
        <taxon>Viridiplantae</taxon>
        <taxon>Chlorophyta</taxon>
        <taxon>core chlorophytes</taxon>
        <taxon>Trebouxiophyceae</taxon>
        <taxon>Trebouxiophyceae incertae sedis</taxon>
        <taxon>Elliptochloris clade</taxon>
        <taxon>Elliptochloris</taxon>
    </lineage>
</organism>
<evidence type="ECO:0000313" key="3">
    <source>
        <dbReference type="Proteomes" id="UP001445335"/>
    </source>
</evidence>
<dbReference type="EMBL" id="JALJOU010000077">
    <property type="protein sequence ID" value="KAK9825140.1"/>
    <property type="molecule type" value="Genomic_DNA"/>
</dbReference>
<comment type="caution">
    <text evidence="2">The sequence shown here is derived from an EMBL/GenBank/DDBJ whole genome shotgun (WGS) entry which is preliminary data.</text>
</comment>
<dbReference type="Pfam" id="PF01764">
    <property type="entry name" value="Lipase_3"/>
    <property type="match status" value="1"/>
</dbReference>
<dbReference type="CDD" id="cd00519">
    <property type="entry name" value="Lipase_3"/>
    <property type="match status" value="1"/>
</dbReference>
<name>A0AAW1QV20_9CHLO</name>
<dbReference type="InterPro" id="IPR044819">
    <property type="entry name" value="OBL-like"/>
</dbReference>